<evidence type="ECO:0000313" key="1">
    <source>
        <dbReference type="EMBL" id="KGE18551.1"/>
    </source>
</evidence>
<dbReference type="STRING" id="268407.PWYN_03600"/>
<organism evidence="1 2">
    <name type="scientific">Paenibacillus wynnii</name>
    <dbReference type="NCBI Taxonomy" id="268407"/>
    <lineage>
        <taxon>Bacteria</taxon>
        <taxon>Bacillati</taxon>
        <taxon>Bacillota</taxon>
        <taxon>Bacilli</taxon>
        <taxon>Bacillales</taxon>
        <taxon>Paenibacillaceae</taxon>
        <taxon>Paenibacillus</taxon>
    </lineage>
</organism>
<dbReference type="EMBL" id="JQCR01000002">
    <property type="protein sequence ID" value="KGE18551.1"/>
    <property type="molecule type" value="Genomic_DNA"/>
</dbReference>
<gene>
    <name evidence="1" type="ORF">PWYN_03600</name>
</gene>
<keyword evidence="2" id="KW-1185">Reference proteome</keyword>
<reference evidence="1 2" key="2">
    <citation type="submission" date="2014-10" db="EMBL/GenBank/DDBJ databases">
        <title>Comparative genomics of the Paenibacillus odorifer group.</title>
        <authorList>
            <person name="Tsai Y.-C."/>
            <person name="Martin N."/>
            <person name="Korlach J."/>
            <person name="Wiedmann M."/>
        </authorList>
    </citation>
    <scope>NUCLEOTIDE SEQUENCE [LARGE SCALE GENOMIC DNA]</scope>
    <source>
        <strain evidence="1 2">DSM 18334</strain>
    </source>
</reference>
<name>A0A098M918_9BACL</name>
<comment type="caution">
    <text evidence="1">The sequence shown here is derived from an EMBL/GenBank/DDBJ whole genome shotgun (WGS) entry which is preliminary data.</text>
</comment>
<dbReference type="Pfam" id="PF09929">
    <property type="entry name" value="DUF2161"/>
    <property type="match status" value="1"/>
</dbReference>
<dbReference type="Proteomes" id="UP000029734">
    <property type="component" value="Unassembled WGS sequence"/>
</dbReference>
<dbReference type="OrthoDB" id="9795163at2"/>
<sequence>MAVRHETELYAPLKVFFEKQGYEIKGEVRTCDMVGIRINEEQPLIVEMKKSFNLSLLLQGVERLKLSPNVVLAVERCRDKKGAVNQRWGELSELCRRLGLGLMTVVFYKTKPPLVEVLVEPGEVPPLRRINGRRQERLLYEFHERSGDYNTGGSTRVKLVTAYREKALRVAAAVREIEAATSLIPLQKQGVAPAELRKRSGVPGAAAVLQNNYYGWFIRIVRGRYSLTPAGVAALEEYSAITSGYNPSEVNSQ</sequence>
<proteinExistence type="predicted"/>
<dbReference type="RefSeq" id="WP_036648570.1">
    <property type="nucleotide sequence ID" value="NZ_JQCR01000002.1"/>
</dbReference>
<evidence type="ECO:0000313" key="2">
    <source>
        <dbReference type="Proteomes" id="UP000029734"/>
    </source>
</evidence>
<reference evidence="1 2" key="1">
    <citation type="submission" date="2014-08" db="EMBL/GenBank/DDBJ databases">
        <authorList>
            <person name="den Bakker H.C."/>
        </authorList>
    </citation>
    <scope>NUCLEOTIDE SEQUENCE [LARGE SCALE GENOMIC DNA]</scope>
    <source>
        <strain evidence="1 2">DSM 18334</strain>
    </source>
</reference>
<dbReference type="AlphaFoldDB" id="A0A098M918"/>
<dbReference type="InterPro" id="IPR018679">
    <property type="entry name" value="DUF2161"/>
</dbReference>
<dbReference type="eggNOG" id="COG5482">
    <property type="taxonomic scope" value="Bacteria"/>
</dbReference>
<protein>
    <submittedName>
        <fullName evidence="1">Uncharacterized protein</fullName>
    </submittedName>
</protein>
<accession>A0A098M918</accession>